<proteinExistence type="inferred from homology"/>
<keyword evidence="2 10" id="KW-0723">Serine/threonine-protein kinase</keyword>
<dbReference type="PANTHER" id="PTHR44899">
    <property type="entry name" value="CAMK FAMILY PROTEIN KINASE"/>
    <property type="match status" value="1"/>
</dbReference>
<accession>S9UX68</accession>
<evidence type="ECO:0000256" key="8">
    <source>
        <dbReference type="ARBA" id="ARBA00048679"/>
    </source>
</evidence>
<comment type="catalytic activity">
    <reaction evidence="8">
        <text>L-seryl-[protein] + ATP = O-phospho-L-seryl-[protein] + ADP + H(+)</text>
        <dbReference type="Rhea" id="RHEA:17989"/>
        <dbReference type="Rhea" id="RHEA-COMP:9863"/>
        <dbReference type="Rhea" id="RHEA-COMP:11604"/>
        <dbReference type="ChEBI" id="CHEBI:15378"/>
        <dbReference type="ChEBI" id="CHEBI:29999"/>
        <dbReference type="ChEBI" id="CHEBI:30616"/>
        <dbReference type="ChEBI" id="CHEBI:83421"/>
        <dbReference type="ChEBI" id="CHEBI:456216"/>
        <dbReference type="EC" id="2.7.11.1"/>
    </reaction>
</comment>
<keyword evidence="3" id="KW-0808">Transferase</keyword>
<dbReference type="PROSITE" id="PS50011">
    <property type="entry name" value="PROTEIN_KINASE_DOM"/>
    <property type="match status" value="1"/>
</dbReference>
<evidence type="ECO:0000256" key="2">
    <source>
        <dbReference type="ARBA" id="ARBA00022527"/>
    </source>
</evidence>
<evidence type="ECO:0000313" key="17">
    <source>
        <dbReference type="Proteomes" id="UP000015354"/>
    </source>
</evidence>
<evidence type="ECO:0000256" key="4">
    <source>
        <dbReference type="ARBA" id="ARBA00022741"/>
    </source>
</evidence>
<comment type="similarity">
    <text evidence="10">Belongs to the protein kinase superfamily.</text>
</comment>
<dbReference type="AlphaFoldDB" id="S9UX68"/>
<dbReference type="InterPro" id="IPR008271">
    <property type="entry name" value="Ser/Thr_kinase_AS"/>
</dbReference>
<dbReference type="EMBL" id="ATMH01005639">
    <property type="protein sequence ID" value="EPY27661.1"/>
    <property type="molecule type" value="Genomic_DNA"/>
</dbReference>
<dbReference type="InterPro" id="IPR011993">
    <property type="entry name" value="PH-like_dom_sf"/>
</dbReference>
<dbReference type="PROSITE" id="PS00108">
    <property type="entry name" value="PROTEIN_KINASE_ST"/>
    <property type="match status" value="1"/>
</dbReference>
<dbReference type="EMBL" id="ATMH01008266">
    <property type="protein sequence ID" value="EPY22274.1"/>
    <property type="molecule type" value="Genomic_DNA"/>
</dbReference>
<dbReference type="PANTHER" id="PTHR44899:SF3">
    <property type="entry name" value="SERINE_THREONINE-PROTEIN KINASE NEK1"/>
    <property type="match status" value="1"/>
</dbReference>
<dbReference type="FunFam" id="1.10.510.10:FF:000535">
    <property type="entry name" value="Serine/threonine-protein kinase a"/>
    <property type="match status" value="1"/>
</dbReference>
<dbReference type="InterPro" id="IPR017441">
    <property type="entry name" value="Protein_kinase_ATP_BS"/>
</dbReference>
<dbReference type="SUPFAM" id="SSF56112">
    <property type="entry name" value="Protein kinase-like (PK-like)"/>
    <property type="match status" value="1"/>
</dbReference>
<dbReference type="Gene3D" id="1.10.510.10">
    <property type="entry name" value="Transferase(Phosphotransferase) domain 1"/>
    <property type="match status" value="1"/>
</dbReference>
<comment type="catalytic activity">
    <reaction evidence="7">
        <text>L-threonyl-[protein] + ATP = O-phospho-L-threonyl-[protein] + ADP + H(+)</text>
        <dbReference type="Rhea" id="RHEA:46608"/>
        <dbReference type="Rhea" id="RHEA-COMP:11060"/>
        <dbReference type="Rhea" id="RHEA-COMP:11605"/>
        <dbReference type="ChEBI" id="CHEBI:15378"/>
        <dbReference type="ChEBI" id="CHEBI:30013"/>
        <dbReference type="ChEBI" id="CHEBI:30616"/>
        <dbReference type="ChEBI" id="CHEBI:61977"/>
        <dbReference type="ChEBI" id="CHEBI:456216"/>
        <dbReference type="EC" id="2.7.11.1"/>
    </reaction>
</comment>
<reference evidence="16" key="2">
    <citation type="submission" date="2013-03" db="EMBL/GenBank/DDBJ databases">
        <authorList>
            <person name="Motta M.C.M."/>
            <person name="Martins A.C.A."/>
            <person name="Preta C.M.C.C."/>
            <person name="Silva R."/>
            <person name="de Souza S.S."/>
            <person name="Klein C.C."/>
            <person name="de Almeida L.G.P."/>
            <person name="Cunha O.L."/>
            <person name="Colabardini A.C."/>
            <person name="Lima B.A."/>
            <person name="Machado C.R."/>
            <person name="Soares C.M.A."/>
            <person name="de Menezes C.B.A."/>
            <person name="Bartolomeu D.C."/>
            <person name="Grisard E.C."/>
            <person name="Fantinatti-Garboggini F."/>
            <person name="Rodrigues-Luiz G.F."/>
            <person name="Wagner G."/>
            <person name="Goldman G.H."/>
            <person name="Fietto J.L.R."/>
            <person name="Ciapina L.P."/>
            <person name="Brocchi M."/>
            <person name="Elias M.C."/>
            <person name="Goldman M.H.S."/>
            <person name="Sagot M.-F."/>
            <person name="Pereira M."/>
            <person name="Stoco P.H."/>
            <person name="Teixeira S.M.R."/>
            <person name="de Mendonca-Neto R.P."/>
            <person name="Maciel T.E.F."/>
            <person name="Mendes T.A.O."/>
            <person name="Urmenyi T.P."/>
            <person name="Teixeira M.M.G."/>
            <person name="de Camargo E.F.P."/>
            <person name="de Sousa W."/>
            <person name="Schenkman S."/>
            <person name="de Vasconcelos A.T.R."/>
        </authorList>
    </citation>
    <scope>NUCLEOTIDE SEQUENCE</scope>
</reference>
<name>S9UX68_9TRYP</name>
<evidence type="ECO:0000259" key="12">
    <source>
        <dbReference type="PROSITE" id="PS50003"/>
    </source>
</evidence>
<dbReference type="CDD" id="cd00821">
    <property type="entry name" value="PH"/>
    <property type="match status" value="1"/>
</dbReference>
<feature type="domain" description="Protein kinase" evidence="13">
    <location>
        <begin position="41"/>
        <end position="299"/>
    </location>
</feature>
<evidence type="ECO:0000313" key="16">
    <source>
        <dbReference type="EMBL" id="EPY33374.1"/>
    </source>
</evidence>
<comment type="caution">
    <text evidence="16">The sequence shown here is derived from an EMBL/GenBank/DDBJ whole genome shotgun (WGS) entry which is preliminary data.</text>
</comment>
<feature type="domain" description="PH" evidence="12">
    <location>
        <begin position="344"/>
        <end position="438"/>
    </location>
</feature>
<dbReference type="GO" id="GO:0005524">
    <property type="term" value="F:ATP binding"/>
    <property type="evidence" value="ECO:0007669"/>
    <property type="project" value="UniProtKB-UniRule"/>
</dbReference>
<dbReference type="PROSITE" id="PS00107">
    <property type="entry name" value="PROTEIN_KINASE_ATP"/>
    <property type="match status" value="1"/>
</dbReference>
<evidence type="ECO:0000256" key="9">
    <source>
        <dbReference type="PROSITE-ProRule" id="PRU10141"/>
    </source>
</evidence>
<organism evidence="16 17">
    <name type="scientific">Strigomonas culicis</name>
    <dbReference type="NCBI Taxonomy" id="28005"/>
    <lineage>
        <taxon>Eukaryota</taxon>
        <taxon>Discoba</taxon>
        <taxon>Euglenozoa</taxon>
        <taxon>Kinetoplastea</taxon>
        <taxon>Metakinetoplastina</taxon>
        <taxon>Trypanosomatida</taxon>
        <taxon>Trypanosomatidae</taxon>
        <taxon>Strigomonadinae</taxon>
        <taxon>Strigomonas</taxon>
    </lineage>
</organism>
<dbReference type="InterPro" id="IPR001849">
    <property type="entry name" value="PH_domain"/>
</dbReference>
<evidence type="ECO:0000256" key="7">
    <source>
        <dbReference type="ARBA" id="ARBA00047899"/>
    </source>
</evidence>
<dbReference type="SUPFAM" id="SSF50729">
    <property type="entry name" value="PH domain-like"/>
    <property type="match status" value="1"/>
</dbReference>
<keyword evidence="6 9" id="KW-0067">ATP-binding</keyword>
<dbReference type="PROSITE" id="PS50003">
    <property type="entry name" value="PH_DOMAIN"/>
    <property type="match status" value="1"/>
</dbReference>
<evidence type="ECO:0000256" key="6">
    <source>
        <dbReference type="ARBA" id="ARBA00022840"/>
    </source>
</evidence>
<sequence length="438" mass="49172">MAEPNDRRNPNAPNGLPQPPNTAGRRDPLEGILGTTPECKYIKRKLLGQGSFGSAWRVEERETGRILAGKVMDLNNMTAKDRGFVTNEVKCLSRCNNPLIVRCIDSVEKEGIILIAMEYADGGDLYKQIKARQQTMRYFKEHEVIFIFLQLCLALNHIHMNKMMHRDLKTANVLLTTTGLVKVGDFGFSRQYEDSPSNAVGTTFCGTPYYLSPELWQRQPYSKKSEMWALGVILYEVMALKRPFGGRNMDELISNICHARRQPLPDVFSADLRSICDRLLSLKPFERPSTRTLFQEPFVRANLQTLQRSVDRHAKIPEDVRKEIRECVNNAISVSQANEVASTIETRVGTVKRHTAGSGWQDCELKLDATCISMRGATSGTESFPVSSLTSVCPIDESIAGEQFVFAMKNQTGKAFWFKAESKSSYDAWLSALQSAAP</sequence>
<feature type="binding site" evidence="9">
    <location>
        <position position="70"/>
    </location>
    <ligand>
        <name>ATP</name>
        <dbReference type="ChEBI" id="CHEBI:30616"/>
    </ligand>
</feature>
<evidence type="ECO:0000256" key="1">
    <source>
        <dbReference type="ARBA" id="ARBA00012513"/>
    </source>
</evidence>
<keyword evidence="17" id="KW-1185">Reference proteome</keyword>
<dbReference type="Gene3D" id="2.30.29.30">
    <property type="entry name" value="Pleckstrin-homology domain (PH domain)/Phosphotyrosine-binding domain (PTB)"/>
    <property type="match status" value="1"/>
</dbReference>
<dbReference type="SMART" id="SM00220">
    <property type="entry name" value="S_TKc"/>
    <property type="match status" value="1"/>
</dbReference>
<dbReference type="GO" id="GO:0004674">
    <property type="term" value="F:protein serine/threonine kinase activity"/>
    <property type="evidence" value="ECO:0007669"/>
    <property type="project" value="UniProtKB-KW"/>
</dbReference>
<reference evidence="16 17" key="1">
    <citation type="journal article" date="2013" name="PLoS ONE">
        <title>Predicting the Proteins of Angomonas deanei, Strigomonas culicis and Their Respective Endosymbionts Reveals New Aspects of the Trypanosomatidae Family.</title>
        <authorList>
            <person name="Motta M.C."/>
            <person name="Martins A.C."/>
            <person name="de Souza S.S."/>
            <person name="Catta-Preta C.M."/>
            <person name="Silva R."/>
            <person name="Klein C.C."/>
            <person name="de Almeida L.G."/>
            <person name="de Lima Cunha O."/>
            <person name="Ciapina L.P."/>
            <person name="Brocchi M."/>
            <person name="Colabardini A.C."/>
            <person name="de Araujo Lima B."/>
            <person name="Machado C.R."/>
            <person name="de Almeida Soares C.M."/>
            <person name="Probst C.M."/>
            <person name="de Menezes C.B."/>
            <person name="Thompson C.E."/>
            <person name="Bartholomeu D.C."/>
            <person name="Gradia D.F."/>
            <person name="Pavoni D.P."/>
            <person name="Grisard E.C."/>
            <person name="Fantinatti-Garboggini F."/>
            <person name="Marchini F.K."/>
            <person name="Rodrigues-Luiz G.F."/>
            <person name="Wagner G."/>
            <person name="Goldman G.H."/>
            <person name="Fietto J.L."/>
            <person name="Elias M.C."/>
            <person name="Goldman M.H."/>
            <person name="Sagot M.F."/>
            <person name="Pereira M."/>
            <person name="Stoco P.H."/>
            <person name="de Mendonca-Neto R.P."/>
            <person name="Teixeira S.M."/>
            <person name="Maciel T.E."/>
            <person name="de Oliveira Mendes T.A."/>
            <person name="Urmenyi T.P."/>
            <person name="de Souza W."/>
            <person name="Schenkman S."/>
            <person name="de Vasconcelos A.T."/>
        </authorList>
    </citation>
    <scope>NUCLEOTIDE SEQUENCE [LARGE SCALE GENOMIC DNA]</scope>
</reference>
<evidence type="ECO:0000256" key="10">
    <source>
        <dbReference type="RuleBase" id="RU000304"/>
    </source>
</evidence>
<dbReference type="Proteomes" id="UP000015354">
    <property type="component" value="Unassembled WGS sequence"/>
</dbReference>
<keyword evidence="4 9" id="KW-0547">Nucleotide-binding</keyword>
<evidence type="ECO:0000259" key="13">
    <source>
        <dbReference type="PROSITE" id="PS50011"/>
    </source>
</evidence>
<keyword evidence="5 16" id="KW-0418">Kinase</keyword>
<evidence type="ECO:0000256" key="11">
    <source>
        <dbReference type="SAM" id="MobiDB-lite"/>
    </source>
</evidence>
<dbReference type="CDD" id="cd08215">
    <property type="entry name" value="STKc_Nek"/>
    <property type="match status" value="1"/>
</dbReference>
<dbReference type="InterPro" id="IPR011009">
    <property type="entry name" value="Kinase-like_dom_sf"/>
</dbReference>
<dbReference type="InterPro" id="IPR051131">
    <property type="entry name" value="NEK_Ser/Thr_kinase_NIMA"/>
</dbReference>
<evidence type="ECO:0000313" key="14">
    <source>
        <dbReference type="EMBL" id="EPY22274.1"/>
    </source>
</evidence>
<dbReference type="InterPro" id="IPR000719">
    <property type="entry name" value="Prot_kinase_dom"/>
</dbReference>
<gene>
    <name evidence="16" type="ORF">STCU_02254</name>
    <name evidence="15" type="ORF">STCU_05639</name>
    <name evidence="14" type="ORF">STCU_08266</name>
</gene>
<protein>
    <recommendedName>
        <fullName evidence="1">non-specific serine/threonine protein kinase</fullName>
        <ecNumber evidence="1">2.7.11.1</ecNumber>
    </recommendedName>
</protein>
<evidence type="ECO:0000256" key="3">
    <source>
        <dbReference type="ARBA" id="ARBA00022679"/>
    </source>
</evidence>
<evidence type="ECO:0000313" key="15">
    <source>
        <dbReference type="EMBL" id="EPY27661.1"/>
    </source>
</evidence>
<evidence type="ECO:0000256" key="5">
    <source>
        <dbReference type="ARBA" id="ARBA00022777"/>
    </source>
</evidence>
<feature type="region of interest" description="Disordered" evidence="11">
    <location>
        <begin position="1"/>
        <end position="30"/>
    </location>
</feature>
<dbReference type="OrthoDB" id="248923at2759"/>
<dbReference type="Pfam" id="PF00069">
    <property type="entry name" value="Pkinase"/>
    <property type="match status" value="1"/>
</dbReference>
<dbReference type="EC" id="2.7.11.1" evidence="1"/>
<dbReference type="EMBL" id="ATMH01002254">
    <property type="protein sequence ID" value="EPY33374.1"/>
    <property type="molecule type" value="Genomic_DNA"/>
</dbReference>